<evidence type="ECO:0000313" key="2">
    <source>
        <dbReference type="EMBL" id="QKH85502.1"/>
    </source>
</evidence>
<reference evidence="2 3" key="1">
    <citation type="submission" date="2020-05" db="EMBL/GenBank/DDBJ databases">
        <title>FDA dAtabase for Regulatory Grade micrObial Sequences (FDA-ARGOS): Supporting development and validation of Infectious Disease Dx tests.</title>
        <authorList>
            <person name="Bojja K."/>
            <person name="Kessler A."/>
            <person name="Tallon L."/>
            <person name="Sadzewicz L."/>
            <person name="Zhao X."/>
            <person name="Vavikolanu K."/>
            <person name="Mehta A."/>
            <person name="Aluvathingal J."/>
            <person name="Nadendla S."/>
            <person name="Myers T."/>
            <person name="Yan Y."/>
            <person name="Sichtig H."/>
        </authorList>
    </citation>
    <scope>NUCLEOTIDE SEQUENCE [LARGE SCALE GENOMIC DNA]</scope>
    <source>
        <strain evidence="2 3">FDAARGOS_763</strain>
    </source>
</reference>
<dbReference type="PANTHER" id="PTHR34301">
    <property type="entry name" value="DNA-BINDING PROTEIN-RELATED"/>
    <property type="match status" value="1"/>
</dbReference>
<protein>
    <submittedName>
        <fullName evidence="2">ATP-binding protein</fullName>
    </submittedName>
</protein>
<dbReference type="RefSeq" id="WP_005779212.1">
    <property type="nucleotide sequence ID" value="NZ_CP018937.1"/>
</dbReference>
<keyword evidence="2" id="KW-0547">Nucleotide-binding</keyword>
<evidence type="ECO:0000313" key="3">
    <source>
        <dbReference type="Proteomes" id="UP000501467"/>
    </source>
</evidence>
<dbReference type="AlphaFoldDB" id="A0AAP9SXD5"/>
<dbReference type="PANTHER" id="PTHR34301:SF8">
    <property type="entry name" value="ATPASE DOMAIN-CONTAINING PROTEIN"/>
    <property type="match status" value="1"/>
</dbReference>
<sequence>MKQANPFLIYGYVSPEYFCDRKKETNRILSALENERNLTLIAPRRMGKTGLIRNTFYRMAQTHPDVRCFYMDIYPTRNLNDFVSLLGQTVLGQVDSFSQNLLRQISTFFKSCRPVINVNETNGMPSISLEIVPNQEHQTLKEIFDYLVASERKCYVAIDEFQQITEYPEEGIEALLRSYTQFTPNVHFIFAGSKQHIMTEMFASAKRPFYQSTQMMALAEIDESLYYDFANDFFRKENRTLACEGFRYIYQKFGGHTWYIQSVLNRMYSYKDSAIALNEVHTAIREILCESEFMFQNYLALLTDNQAKLLKAIAKEEPVSAINSGEFIGKHKLKAVSSVNTALKTLINKELIYKSDMGYIVYDRFFGQWLREQPF</sequence>
<dbReference type="Pfam" id="PF01637">
    <property type="entry name" value="ATPase_2"/>
    <property type="match status" value="1"/>
</dbReference>
<organism evidence="2 3">
    <name type="scientific">Bacteroides fragilis</name>
    <dbReference type="NCBI Taxonomy" id="817"/>
    <lineage>
        <taxon>Bacteria</taxon>
        <taxon>Pseudomonadati</taxon>
        <taxon>Bacteroidota</taxon>
        <taxon>Bacteroidia</taxon>
        <taxon>Bacteroidales</taxon>
        <taxon>Bacteroidaceae</taxon>
        <taxon>Bacteroides</taxon>
    </lineage>
</organism>
<accession>A0AAP9SXD5</accession>
<dbReference type="Proteomes" id="UP000501467">
    <property type="component" value="Chromosome"/>
</dbReference>
<gene>
    <name evidence="2" type="ORF">FOC69_14440</name>
</gene>
<name>A0AAP9SXD5_BACFG</name>
<keyword evidence="2" id="KW-0067">ATP-binding</keyword>
<dbReference type="InterPro" id="IPR027417">
    <property type="entry name" value="P-loop_NTPase"/>
</dbReference>
<evidence type="ECO:0000259" key="1">
    <source>
        <dbReference type="Pfam" id="PF01637"/>
    </source>
</evidence>
<dbReference type="GO" id="GO:0005524">
    <property type="term" value="F:ATP binding"/>
    <property type="evidence" value="ECO:0007669"/>
    <property type="project" value="UniProtKB-KW"/>
</dbReference>
<dbReference type="Gene3D" id="3.40.50.300">
    <property type="entry name" value="P-loop containing nucleotide triphosphate hydrolases"/>
    <property type="match status" value="1"/>
</dbReference>
<dbReference type="InterPro" id="IPR011579">
    <property type="entry name" value="ATPase_dom"/>
</dbReference>
<feature type="domain" description="ATPase" evidence="1">
    <location>
        <begin position="18"/>
        <end position="262"/>
    </location>
</feature>
<dbReference type="EMBL" id="CP054003">
    <property type="protein sequence ID" value="QKH85502.1"/>
    <property type="molecule type" value="Genomic_DNA"/>
</dbReference>
<proteinExistence type="predicted"/>
<dbReference type="SUPFAM" id="SSF52540">
    <property type="entry name" value="P-loop containing nucleoside triphosphate hydrolases"/>
    <property type="match status" value="1"/>
</dbReference>